<protein>
    <recommendedName>
        <fullName evidence="3">GIY-YIG domain-containing protein</fullName>
    </recommendedName>
</protein>
<name>A0A0M8QSC4_9ACTN</name>
<accession>A0A0M8QSC4</accession>
<keyword evidence="2" id="KW-1185">Reference proteome</keyword>
<dbReference type="Proteomes" id="UP000037773">
    <property type="component" value="Unassembled WGS sequence"/>
</dbReference>
<proteinExistence type="predicted"/>
<organism evidence="1 2">
    <name type="scientific">Streptomyces caelestis</name>
    <dbReference type="NCBI Taxonomy" id="36816"/>
    <lineage>
        <taxon>Bacteria</taxon>
        <taxon>Bacillati</taxon>
        <taxon>Actinomycetota</taxon>
        <taxon>Actinomycetes</taxon>
        <taxon>Kitasatosporales</taxon>
        <taxon>Streptomycetaceae</taxon>
        <taxon>Streptomyces</taxon>
    </lineage>
</organism>
<dbReference type="PATRIC" id="fig|36816.3.peg.3328"/>
<sequence length="140" mass="15382">MKRFACTLTPENYDTACDLAGSALLRRIPAASTILQITEGGAWDAFPTGIYIAADFENVIRYTGSAIRDGSIGDRVQEHVLSGRAARWTRLMAVPLAADTEEDLVRRIEGRIGAVLRPIDTKRLPTFGGPRRPAQRRASR</sequence>
<gene>
    <name evidence="1" type="ORF">ADK41_15385</name>
</gene>
<comment type="caution">
    <text evidence="1">The sequence shown here is derived from an EMBL/GenBank/DDBJ whole genome shotgun (WGS) entry which is preliminary data.</text>
</comment>
<reference evidence="1 2" key="1">
    <citation type="submission" date="2015-07" db="EMBL/GenBank/DDBJ databases">
        <authorList>
            <person name="Noorani M."/>
        </authorList>
    </citation>
    <scope>NUCLEOTIDE SEQUENCE [LARGE SCALE GENOMIC DNA]</scope>
    <source>
        <strain evidence="1 2">NRRL B-24567</strain>
    </source>
</reference>
<evidence type="ECO:0000313" key="1">
    <source>
        <dbReference type="EMBL" id="KOT38864.1"/>
    </source>
</evidence>
<dbReference type="OrthoDB" id="4298917at2"/>
<dbReference type="RefSeq" id="WP_030836138.1">
    <property type="nucleotide sequence ID" value="NZ_JBFBKA010000026.1"/>
</dbReference>
<evidence type="ECO:0000313" key="2">
    <source>
        <dbReference type="Proteomes" id="UP000037773"/>
    </source>
</evidence>
<dbReference type="EMBL" id="LGCN01000166">
    <property type="protein sequence ID" value="KOT38864.1"/>
    <property type="molecule type" value="Genomic_DNA"/>
</dbReference>
<evidence type="ECO:0008006" key="3">
    <source>
        <dbReference type="Google" id="ProtNLM"/>
    </source>
</evidence>
<dbReference type="AlphaFoldDB" id="A0A0M8QSC4"/>